<dbReference type="InterPro" id="IPR044653">
    <property type="entry name" value="AZF1/2/3-like"/>
</dbReference>
<evidence type="ECO:0000256" key="3">
    <source>
        <dbReference type="ARBA" id="ARBA00022771"/>
    </source>
</evidence>
<dbReference type="Proteomes" id="UP001140206">
    <property type="component" value="Chromosome 3"/>
</dbReference>
<dbReference type="GO" id="GO:0000976">
    <property type="term" value="F:transcription cis-regulatory region binding"/>
    <property type="evidence" value="ECO:0007669"/>
    <property type="project" value="TreeGrafter"/>
</dbReference>
<keyword evidence="10" id="KW-1185">Reference proteome</keyword>
<comment type="caution">
    <text evidence="9">The sequence shown here is derived from an EMBL/GenBank/DDBJ whole genome shotgun (WGS) entry which is preliminary data.</text>
</comment>
<keyword evidence="6" id="KW-0804">Transcription</keyword>
<protein>
    <submittedName>
        <fullName evidence="9">Zinc finger family protein</fullName>
    </submittedName>
</protein>
<evidence type="ECO:0000313" key="9">
    <source>
        <dbReference type="EMBL" id="KAJ4775165.1"/>
    </source>
</evidence>
<evidence type="ECO:0000256" key="2">
    <source>
        <dbReference type="ARBA" id="ARBA00022737"/>
    </source>
</evidence>
<evidence type="ECO:0000313" key="10">
    <source>
        <dbReference type="Proteomes" id="UP001140206"/>
    </source>
</evidence>
<dbReference type="PANTHER" id="PTHR45988">
    <property type="entry name" value="C2H2 TYPE ZINC FINGER TRANSCRIPTION FACTOR FAMILY-RELATED"/>
    <property type="match status" value="1"/>
</dbReference>
<proteinExistence type="predicted"/>
<accession>A0AAV8E4N4</accession>
<evidence type="ECO:0000256" key="7">
    <source>
        <dbReference type="SAM" id="MobiDB-lite"/>
    </source>
</evidence>
<feature type="domain" description="C2H2-type" evidence="8">
    <location>
        <begin position="95"/>
        <end position="111"/>
    </location>
</feature>
<keyword evidence="4" id="KW-0862">Zinc</keyword>
<feature type="compositionally biased region" description="Polar residues" evidence="7">
    <location>
        <begin position="200"/>
        <end position="226"/>
    </location>
</feature>
<gene>
    <name evidence="9" type="ORF">LUZ62_059422</name>
</gene>
<dbReference type="EMBL" id="JAMFTS010000003">
    <property type="protein sequence ID" value="KAJ4775165.1"/>
    <property type="molecule type" value="Genomic_DNA"/>
</dbReference>
<evidence type="ECO:0000256" key="1">
    <source>
        <dbReference type="ARBA" id="ARBA00022723"/>
    </source>
</evidence>
<dbReference type="AlphaFoldDB" id="A0AAV8E4N4"/>
<keyword evidence="2" id="KW-0677">Repeat</keyword>
<name>A0AAV8E4N4_9POAL</name>
<dbReference type="InterPro" id="IPR013087">
    <property type="entry name" value="Znf_C2H2_type"/>
</dbReference>
<feature type="region of interest" description="Disordered" evidence="7">
    <location>
        <begin position="200"/>
        <end position="246"/>
    </location>
</feature>
<dbReference type="GO" id="GO:0003700">
    <property type="term" value="F:DNA-binding transcription factor activity"/>
    <property type="evidence" value="ECO:0007669"/>
    <property type="project" value="InterPro"/>
</dbReference>
<reference evidence="9" key="1">
    <citation type="submission" date="2022-08" db="EMBL/GenBank/DDBJ databases">
        <authorList>
            <person name="Marques A."/>
        </authorList>
    </citation>
    <scope>NUCLEOTIDE SEQUENCE</scope>
    <source>
        <strain evidence="9">RhyPub2mFocal</strain>
        <tissue evidence="9">Leaves</tissue>
    </source>
</reference>
<feature type="domain" description="C2H2-type" evidence="8">
    <location>
        <begin position="246"/>
        <end position="270"/>
    </location>
</feature>
<evidence type="ECO:0000256" key="5">
    <source>
        <dbReference type="ARBA" id="ARBA00023015"/>
    </source>
</evidence>
<dbReference type="Pfam" id="PF13912">
    <property type="entry name" value="zf-C2H2_6"/>
    <property type="match status" value="2"/>
</dbReference>
<dbReference type="PANTHER" id="PTHR45988:SF18">
    <property type="entry name" value="C2H2-TYPE ZINC FINGER FAMILY PROTEIN"/>
    <property type="match status" value="1"/>
</dbReference>
<evidence type="ECO:0000256" key="4">
    <source>
        <dbReference type="ARBA" id="ARBA00022833"/>
    </source>
</evidence>
<dbReference type="GO" id="GO:0005634">
    <property type="term" value="C:nucleus"/>
    <property type="evidence" value="ECO:0007669"/>
    <property type="project" value="TreeGrafter"/>
</dbReference>
<organism evidence="9 10">
    <name type="scientific">Rhynchospora pubera</name>
    <dbReference type="NCBI Taxonomy" id="906938"/>
    <lineage>
        <taxon>Eukaryota</taxon>
        <taxon>Viridiplantae</taxon>
        <taxon>Streptophyta</taxon>
        <taxon>Embryophyta</taxon>
        <taxon>Tracheophyta</taxon>
        <taxon>Spermatophyta</taxon>
        <taxon>Magnoliopsida</taxon>
        <taxon>Liliopsida</taxon>
        <taxon>Poales</taxon>
        <taxon>Cyperaceae</taxon>
        <taxon>Cyperoideae</taxon>
        <taxon>Rhynchosporeae</taxon>
        <taxon>Rhynchospora</taxon>
    </lineage>
</organism>
<evidence type="ECO:0000256" key="6">
    <source>
        <dbReference type="ARBA" id="ARBA00023163"/>
    </source>
</evidence>
<keyword evidence="1" id="KW-0479">Metal-binding</keyword>
<keyword evidence="5" id="KW-0805">Transcription regulation</keyword>
<sequence length="284" mass="31391">MEETNNVFSSLAGLEGDITLPQFSHMQNLNPSPPSIQQELKTPTVQAVLLSLVATAPVPVLINSSITNTDLNAKIESKDQSSGLKFQCSKCLDIDKSFKSEQALFGHMRMHSNKGCNGFKRPPIPKPKSHKLKPVASPSIYCPFTVTWSVTKKRGWKPFIDRNSPEVSAAFILMDMSNGTWTNDLQEKSRTPLSELANKVGSTSLPSHQTQEKPPSSLQREQSNVSICAPTGPKSGAKRKAKDGLHECEISGRSFKKGQALGGHKRYHYKGELRRRYRVKCGDQ</sequence>
<keyword evidence="3" id="KW-0863">Zinc-finger</keyword>
<evidence type="ECO:0000259" key="8">
    <source>
        <dbReference type="Pfam" id="PF13912"/>
    </source>
</evidence>
<dbReference type="GO" id="GO:0008270">
    <property type="term" value="F:zinc ion binding"/>
    <property type="evidence" value="ECO:0007669"/>
    <property type="project" value="UniProtKB-KW"/>
</dbReference>